<proteinExistence type="inferred from homology"/>
<evidence type="ECO:0000256" key="7">
    <source>
        <dbReference type="ARBA" id="ARBA00048744"/>
    </source>
</evidence>
<evidence type="ECO:0000256" key="1">
    <source>
        <dbReference type="ARBA" id="ARBA00005762"/>
    </source>
</evidence>
<dbReference type="EC" id="2.7.7.48" evidence="9"/>
<dbReference type="InterPro" id="IPR007855">
    <property type="entry name" value="RDRP"/>
</dbReference>
<protein>
    <recommendedName>
        <fullName evidence="9">RNA-dependent RNA polymerase</fullName>
        <ecNumber evidence="9">2.7.7.48</ecNumber>
    </recommendedName>
</protein>
<dbReference type="Pfam" id="PF26250">
    <property type="entry name" value="RRM_RdRP1_2"/>
    <property type="match status" value="1"/>
</dbReference>
<dbReference type="Pfam" id="PF26253">
    <property type="entry name" value="RdRP_head"/>
    <property type="match status" value="1"/>
</dbReference>
<dbReference type="GO" id="GO:0031380">
    <property type="term" value="C:nuclear RNA-directed RNA polymerase complex"/>
    <property type="evidence" value="ECO:0007669"/>
    <property type="project" value="TreeGrafter"/>
</dbReference>
<keyword evidence="4 9" id="KW-0548">Nucleotidyltransferase</keyword>
<dbReference type="InterPro" id="IPR012677">
    <property type="entry name" value="Nucleotide-bd_a/b_plait_sf"/>
</dbReference>
<dbReference type="PANTHER" id="PTHR23079">
    <property type="entry name" value="RNA-DEPENDENT RNA POLYMERASE"/>
    <property type="match status" value="1"/>
</dbReference>
<comment type="similarity">
    <text evidence="1 9">Belongs to the RdRP family.</text>
</comment>
<comment type="function">
    <text evidence="9">Probably involved in the RNA silencing pathway and required for the generation of small interfering RNAs (siRNAs).</text>
</comment>
<dbReference type="Gene3D" id="3.30.70.330">
    <property type="match status" value="1"/>
</dbReference>
<keyword evidence="13" id="KW-1185">Reference proteome</keyword>
<evidence type="ECO:0000256" key="4">
    <source>
        <dbReference type="ARBA" id="ARBA00022695"/>
    </source>
</evidence>
<dbReference type="GO" id="GO:0003723">
    <property type="term" value="F:RNA binding"/>
    <property type="evidence" value="ECO:0007669"/>
    <property type="project" value="UniProtKB-UniRule"/>
</dbReference>
<comment type="caution">
    <text evidence="12">The sequence shown here is derived from an EMBL/GenBank/DDBJ whole genome shotgun (WGS) entry which is preliminary data.</text>
</comment>
<evidence type="ECO:0000259" key="11">
    <source>
        <dbReference type="PROSITE" id="PS50102"/>
    </source>
</evidence>
<evidence type="ECO:0000313" key="12">
    <source>
        <dbReference type="EMBL" id="THU52079.1"/>
    </source>
</evidence>
<evidence type="ECO:0000256" key="10">
    <source>
        <dbReference type="SAM" id="MobiDB-lite"/>
    </source>
</evidence>
<keyword evidence="6 9" id="KW-0943">RNA-mediated gene silencing</keyword>
<evidence type="ECO:0000256" key="6">
    <source>
        <dbReference type="ARBA" id="ARBA00023158"/>
    </source>
</evidence>
<keyword evidence="2 9" id="KW-0696">RNA-directed RNA polymerase</keyword>
<feature type="compositionally biased region" description="Basic residues" evidence="10">
    <location>
        <begin position="1224"/>
        <end position="1233"/>
    </location>
</feature>
<evidence type="ECO:0000256" key="5">
    <source>
        <dbReference type="ARBA" id="ARBA00022884"/>
    </source>
</evidence>
<gene>
    <name evidence="12" type="ORF">C4D60_Mb10t00210</name>
</gene>
<organism evidence="12 13">
    <name type="scientific">Musa balbisiana</name>
    <name type="common">Banana</name>
    <dbReference type="NCBI Taxonomy" id="52838"/>
    <lineage>
        <taxon>Eukaryota</taxon>
        <taxon>Viridiplantae</taxon>
        <taxon>Streptophyta</taxon>
        <taxon>Embryophyta</taxon>
        <taxon>Tracheophyta</taxon>
        <taxon>Spermatophyta</taxon>
        <taxon>Magnoliopsida</taxon>
        <taxon>Liliopsida</taxon>
        <taxon>Zingiberales</taxon>
        <taxon>Musaceae</taxon>
        <taxon>Musa</taxon>
    </lineage>
</organism>
<dbReference type="GO" id="GO:0003968">
    <property type="term" value="F:RNA-directed RNA polymerase activity"/>
    <property type="evidence" value="ECO:0007669"/>
    <property type="project" value="UniProtKB-KW"/>
</dbReference>
<evidence type="ECO:0000256" key="3">
    <source>
        <dbReference type="ARBA" id="ARBA00022679"/>
    </source>
</evidence>
<dbReference type="InterPro" id="IPR057596">
    <property type="entry name" value="RDRP_core"/>
</dbReference>
<dbReference type="InterPro" id="IPR058751">
    <property type="entry name" value="RDRP_helical"/>
</dbReference>
<dbReference type="SUPFAM" id="SSF54928">
    <property type="entry name" value="RNA-binding domain, RBD"/>
    <property type="match status" value="1"/>
</dbReference>
<dbReference type="PROSITE" id="PS50102">
    <property type="entry name" value="RRM"/>
    <property type="match status" value="1"/>
</dbReference>
<dbReference type="Pfam" id="PF05183">
    <property type="entry name" value="RdRP"/>
    <property type="match status" value="1"/>
</dbReference>
<comment type="catalytic activity">
    <reaction evidence="7 9">
        <text>RNA(n) + a ribonucleoside 5'-triphosphate = RNA(n+1) + diphosphate</text>
        <dbReference type="Rhea" id="RHEA:21248"/>
        <dbReference type="Rhea" id="RHEA-COMP:14527"/>
        <dbReference type="Rhea" id="RHEA-COMP:17342"/>
        <dbReference type="ChEBI" id="CHEBI:33019"/>
        <dbReference type="ChEBI" id="CHEBI:61557"/>
        <dbReference type="ChEBI" id="CHEBI:140395"/>
        <dbReference type="EC" id="2.7.7.48"/>
    </reaction>
</comment>
<dbReference type="Pfam" id="PF24823">
    <property type="entry name" value="PH_RDR2"/>
    <property type="match status" value="1"/>
</dbReference>
<keyword evidence="3 9" id="KW-0808">Transferase</keyword>
<dbReference type="InterPro" id="IPR013865">
    <property type="entry name" value="FAM32A"/>
</dbReference>
<accession>A0A4S8IUE0</accession>
<dbReference type="Pfam" id="PF26252">
    <property type="entry name" value="RdRP_helical"/>
    <property type="match status" value="1"/>
</dbReference>
<feature type="domain" description="RRM" evidence="11">
    <location>
        <begin position="6"/>
        <end position="88"/>
    </location>
</feature>
<dbReference type="InterPro" id="IPR057590">
    <property type="entry name" value="PH_RDR1/2-like"/>
</dbReference>
<dbReference type="InterPro" id="IPR000504">
    <property type="entry name" value="RRM_dom"/>
</dbReference>
<dbReference type="STRING" id="52838.A0A4S8IUE0"/>
<dbReference type="InterPro" id="IPR058752">
    <property type="entry name" value="RDRP_C_head"/>
</dbReference>
<feature type="region of interest" description="Disordered" evidence="10">
    <location>
        <begin position="1221"/>
        <end position="1283"/>
    </location>
</feature>
<dbReference type="Pfam" id="PF08555">
    <property type="entry name" value="FAM32A"/>
    <property type="match status" value="1"/>
</dbReference>
<keyword evidence="5 8" id="KW-0694">RNA-binding</keyword>
<dbReference type="Proteomes" id="UP000317650">
    <property type="component" value="Chromosome 10"/>
</dbReference>
<name>A0A4S8IUE0_MUSBA</name>
<evidence type="ECO:0000256" key="8">
    <source>
        <dbReference type="PROSITE-ProRule" id="PRU00176"/>
    </source>
</evidence>
<evidence type="ECO:0000256" key="2">
    <source>
        <dbReference type="ARBA" id="ARBA00022484"/>
    </source>
</evidence>
<evidence type="ECO:0000256" key="9">
    <source>
        <dbReference type="RuleBase" id="RU363098"/>
    </source>
</evidence>
<dbReference type="InterPro" id="IPR058763">
    <property type="entry name" value="RRM_RDR1/2-like"/>
</dbReference>
<sequence length="1335" mass="150491">MGSSGATVQVSNIPLAAVAGEFFEYFEAAVGSVFACEIATARRNWKSRGFGRVQFDSLAAAERACLLAAEGRLPNFQRARLTITRSRDDIVARAAEGRNRVEGAVLRAGVLVGENRMEVFGVWEGVRAEIMPERKKLELFVEQSGEKYKLEVMFGDIIASCSCCLNGSESNAILLQLKYSPRSYVRIHGPMVKSKLSNDRYRACREDFQFPWFRTSDFSPDNTIGKSCCYCLQLAAGLSCPEILRDLPFSTVLGDLNLFKGELWFPSWMLVPIVNCPSDYSVAFEILYQINSLVHMQKITFRQVTTDLFDIFKGLPLDSAIKILMKMHKLTSTCYNPVQFIKNQLAKIKNFHAPSSNKSTIAQNLMSCYRVLVTPTKVYCLGPELETSNYVVKHFSTNASDFLRVSFVDEDWSKLPSDAISVTIDRNFLSKPHRTGIYTRILSVLKDGLHIGSKKFEFLAFSASQLRANSVWMFASNENLTAESIRKWMGHFSGIHSVSKCAARMGQLFSSSVQTLNVPRQDVKIIPDIEVTTEDGKKYCFSDGIGKISLSFAKQIAKKCGLRNTPSAFQIRYGGYKGVIAIDRTSFWKLSLRKSMLKFESTNTMLSVTKWSEYLPCFLNREIICLLSTLGIKDEIFESMQHDQMQQLGKMLTDKEVALRVLDRMTGSEVRTAIKMLMQGYDPNSEPYLSMMLKAYRDYQLSDTRSKCRIFVPKGRVLIGCLDETCNLDYGQAYIKVTMTKEELQNEDQTFLRNTDQTSAVVVGKVVVTRNPCLHPGDIRVLQAVYDVGLDDMGLVDCIIFPQKGTRPHPNECSGGDLDGDLYFVCWDKNLIPPETDTPMDYTPRRPRLMDHDVTLEEIQKFFVDYMINDTLGVISTTHLIYADSEPTKARSPKCLELANLHSEAVDFAKTGAPAEMPRVLRPKEFPDFMERWDRSTFISPGVIGKLYRAASIHFEDVNSDATISKVSAYDYDLQVEGFEEFLSPAKEYYDQYSEKLSLLMNYYGAEHEDEILTGNLRNKSLYLQKDKKRYGEMKDRMLVGFRSLQQEVEGWFRCSCAERDLSRMASAWYHVTYHWDYHPETTFLSFPWILSDVLLNIKAGFTRFAMASTNPLAPKADQESEGSFQNTADMTAFVQNLLVQMMKLVERDSCLCFSLGLALQKWGTSSWIGPRPEGRACTPGGRLLSRPCLLGSTKSAILIPTRTETARVCSDAPGKALDVKAGGVKKKKTKRHNKEDSQIGSNELPAGGSSGLSADDPTESLTETDKLGTEGHAPSCDDQLTPAERRYIDQRERINVKKLAKKANKSHRDRIQDFNQYLANLSEHYDIPKVGPGI</sequence>
<dbReference type="GO" id="GO:0030422">
    <property type="term" value="P:siRNA processing"/>
    <property type="evidence" value="ECO:0007669"/>
    <property type="project" value="TreeGrafter"/>
</dbReference>
<dbReference type="InterPro" id="IPR035979">
    <property type="entry name" value="RBD_domain_sf"/>
</dbReference>
<reference evidence="12 13" key="1">
    <citation type="journal article" date="2019" name="Nat. Plants">
        <title>Genome sequencing of Musa balbisiana reveals subgenome evolution and function divergence in polyploid bananas.</title>
        <authorList>
            <person name="Yao X."/>
        </authorList>
    </citation>
    <scope>NUCLEOTIDE SEQUENCE [LARGE SCALE GENOMIC DNA]</scope>
    <source>
        <strain evidence="13">cv. DH-PKW</strain>
        <tissue evidence="12">Leaves</tissue>
    </source>
</reference>
<dbReference type="PANTHER" id="PTHR23079:SF5">
    <property type="entry name" value="RNA-DEPENDENT RNA POLYMERASE 2"/>
    <property type="match status" value="1"/>
</dbReference>
<evidence type="ECO:0000313" key="13">
    <source>
        <dbReference type="Proteomes" id="UP000317650"/>
    </source>
</evidence>
<dbReference type="EMBL" id="PYDT01000008">
    <property type="protein sequence ID" value="THU52079.1"/>
    <property type="molecule type" value="Genomic_DNA"/>
</dbReference>